<dbReference type="SFLD" id="SFLDG00180">
    <property type="entry name" value="muconate_cycloisomerase"/>
    <property type="match status" value="1"/>
</dbReference>
<dbReference type="InterPro" id="IPR036849">
    <property type="entry name" value="Enolase-like_C_sf"/>
</dbReference>
<dbReference type="Pfam" id="PF18374">
    <property type="entry name" value="Enolase_like_N"/>
    <property type="match status" value="1"/>
</dbReference>
<proteinExistence type="predicted"/>
<dbReference type="PANTHER" id="PTHR48073">
    <property type="entry name" value="O-SUCCINYLBENZOATE SYNTHASE-RELATED"/>
    <property type="match status" value="1"/>
</dbReference>
<dbReference type="SUPFAM" id="SSF51604">
    <property type="entry name" value="Enolase C-terminal domain-like"/>
    <property type="match status" value="1"/>
</dbReference>
<feature type="domain" description="Mandelate racemase/muconate lactonizing enzyme C-terminal" evidence="2">
    <location>
        <begin position="88"/>
        <end position="179"/>
    </location>
</feature>
<dbReference type="InterPro" id="IPR029065">
    <property type="entry name" value="Enolase_C-like"/>
</dbReference>
<dbReference type="PANTHER" id="PTHR48073:SF2">
    <property type="entry name" value="O-SUCCINYLBENZOATE SYNTHASE"/>
    <property type="match status" value="1"/>
</dbReference>
<dbReference type="GO" id="GO:0046872">
    <property type="term" value="F:metal ion binding"/>
    <property type="evidence" value="ECO:0007669"/>
    <property type="project" value="UniProtKB-KW"/>
</dbReference>
<dbReference type="SFLD" id="SFLDF00009">
    <property type="entry name" value="o-succinylbenzoate_synthase"/>
    <property type="match status" value="1"/>
</dbReference>
<reference evidence="3" key="1">
    <citation type="submission" date="2020-05" db="EMBL/GenBank/DDBJ databases">
        <authorList>
            <person name="Chiriac C."/>
            <person name="Salcher M."/>
            <person name="Ghai R."/>
            <person name="Kavagutti S V."/>
        </authorList>
    </citation>
    <scope>NUCLEOTIDE SEQUENCE</scope>
</reference>
<organism evidence="3">
    <name type="scientific">freshwater metagenome</name>
    <dbReference type="NCBI Taxonomy" id="449393"/>
    <lineage>
        <taxon>unclassified sequences</taxon>
        <taxon>metagenomes</taxon>
        <taxon>ecological metagenomes</taxon>
    </lineage>
</organism>
<keyword evidence="1" id="KW-0479">Metal-binding</keyword>
<dbReference type="EMBL" id="CAEZTU010000001">
    <property type="protein sequence ID" value="CAB4568207.1"/>
    <property type="molecule type" value="Genomic_DNA"/>
</dbReference>
<dbReference type="InterPro" id="IPR013342">
    <property type="entry name" value="Mandelate_racemase_C"/>
</dbReference>
<accession>A0A6J6DW10</accession>
<dbReference type="AlphaFoldDB" id="A0A6J6DW10"/>
<dbReference type="SMART" id="SM00922">
    <property type="entry name" value="MR_MLE"/>
    <property type="match status" value="1"/>
</dbReference>
<evidence type="ECO:0000313" key="3">
    <source>
        <dbReference type="EMBL" id="CAB4568207.1"/>
    </source>
</evidence>
<protein>
    <submittedName>
        <fullName evidence="3">Unannotated protein</fullName>
    </submittedName>
</protein>
<dbReference type="SFLD" id="SFLDS00001">
    <property type="entry name" value="Enolase"/>
    <property type="match status" value="1"/>
</dbReference>
<gene>
    <name evidence="3" type="ORF">UFOPK1740_00022</name>
</gene>
<sequence>MNLKKEIALANLKTFRVELNEPMRNESYREGVLINGDFGWAEFAPFAYHSLEHATRWLQAALEMAWTELEKPKSKQVAVNAISTSLDPDKSISLLNETGCTTLKIKLTGVDINKDLSLLKQIAQVKPETTFRIDFNGSLDVKNSLQYFDGFGDLNIEYVEQPCKTVEELAELKKESSIKLAIDENLRLAPDSTDLLLIEKICEIADYVVIKPIPIGGINRFKITSEAVRKFGKKVVVSGSMDTSIGLYMTALAQSINSQSSSLVAGAGTGSMLRSDVVTKTVKPHNGVIDVERLDIDESRVFESPNRDELLQRISQAFDYGKERNWF</sequence>
<dbReference type="Pfam" id="PF13378">
    <property type="entry name" value="MR_MLE_C"/>
    <property type="match status" value="1"/>
</dbReference>
<evidence type="ECO:0000256" key="1">
    <source>
        <dbReference type="ARBA" id="ARBA00022723"/>
    </source>
</evidence>
<evidence type="ECO:0000259" key="2">
    <source>
        <dbReference type="SMART" id="SM00922"/>
    </source>
</evidence>
<name>A0A6J6DW10_9ZZZZ</name>
<dbReference type="Gene3D" id="3.20.20.120">
    <property type="entry name" value="Enolase-like C-terminal domain"/>
    <property type="match status" value="1"/>
</dbReference>